<proteinExistence type="predicted"/>
<gene>
    <name evidence="1" type="ORF">HaLaN_29157</name>
</gene>
<dbReference type="EMBL" id="BLLF01004835">
    <property type="protein sequence ID" value="GFH30324.1"/>
    <property type="molecule type" value="Genomic_DNA"/>
</dbReference>
<name>A0A6A0AE12_HAELA</name>
<sequence length="71" mass="7339">MAPGAAPASAQALLQAVKRLGTGAVERLLTELQALLQAVKRLGTGAVERLLKELQCSLLQPPAAPAAARRL</sequence>
<dbReference type="AlphaFoldDB" id="A0A6A0AE12"/>
<reference evidence="1 2" key="1">
    <citation type="submission" date="2020-02" db="EMBL/GenBank/DDBJ databases">
        <title>Draft genome sequence of Haematococcus lacustris strain NIES-144.</title>
        <authorList>
            <person name="Morimoto D."/>
            <person name="Nakagawa S."/>
            <person name="Yoshida T."/>
            <person name="Sawayama S."/>
        </authorList>
    </citation>
    <scope>NUCLEOTIDE SEQUENCE [LARGE SCALE GENOMIC DNA]</scope>
    <source>
        <strain evidence="1 2">NIES-144</strain>
    </source>
</reference>
<protein>
    <submittedName>
        <fullName evidence="1">Uncharacterized protein</fullName>
    </submittedName>
</protein>
<keyword evidence="2" id="KW-1185">Reference proteome</keyword>
<evidence type="ECO:0000313" key="1">
    <source>
        <dbReference type="EMBL" id="GFH30324.1"/>
    </source>
</evidence>
<comment type="caution">
    <text evidence="1">The sequence shown here is derived from an EMBL/GenBank/DDBJ whole genome shotgun (WGS) entry which is preliminary data.</text>
</comment>
<evidence type="ECO:0000313" key="2">
    <source>
        <dbReference type="Proteomes" id="UP000485058"/>
    </source>
</evidence>
<accession>A0A6A0AE12</accession>
<organism evidence="1 2">
    <name type="scientific">Haematococcus lacustris</name>
    <name type="common">Green alga</name>
    <name type="synonym">Haematococcus pluvialis</name>
    <dbReference type="NCBI Taxonomy" id="44745"/>
    <lineage>
        <taxon>Eukaryota</taxon>
        <taxon>Viridiplantae</taxon>
        <taxon>Chlorophyta</taxon>
        <taxon>core chlorophytes</taxon>
        <taxon>Chlorophyceae</taxon>
        <taxon>CS clade</taxon>
        <taxon>Chlamydomonadales</taxon>
        <taxon>Haematococcaceae</taxon>
        <taxon>Haematococcus</taxon>
    </lineage>
</organism>
<dbReference type="Proteomes" id="UP000485058">
    <property type="component" value="Unassembled WGS sequence"/>
</dbReference>